<dbReference type="InterPro" id="IPR006195">
    <property type="entry name" value="aa-tRNA-synth_II"/>
</dbReference>
<evidence type="ECO:0000256" key="8">
    <source>
        <dbReference type="ARBA" id="ARBA00022598"/>
    </source>
</evidence>
<evidence type="ECO:0000256" key="15">
    <source>
        <dbReference type="ARBA" id="ARBA00030057"/>
    </source>
</evidence>
<dbReference type="NCBIfam" id="NF003211">
    <property type="entry name" value="PRK04173.1"/>
    <property type="match status" value="1"/>
</dbReference>
<evidence type="ECO:0000256" key="9">
    <source>
        <dbReference type="ARBA" id="ARBA00022679"/>
    </source>
</evidence>
<dbReference type="CDD" id="cd00858">
    <property type="entry name" value="GlyRS_anticodon"/>
    <property type="match status" value="1"/>
</dbReference>
<protein>
    <recommendedName>
        <fullName evidence="6">Glycine--tRNA ligase</fullName>
        <ecNumber evidence="5">6.1.1.14</ecNumber>
    </recommendedName>
    <alternativeName>
        <fullName evidence="15">Diadenosine tetraphosphate synthetase</fullName>
    </alternativeName>
</protein>
<accession>A0A8J4PZ30</accession>
<dbReference type="Gene3D" id="3.30.720.200">
    <property type="match status" value="1"/>
</dbReference>
<dbReference type="InterPro" id="IPR004154">
    <property type="entry name" value="Anticodon-bd"/>
</dbReference>
<dbReference type="GO" id="GO:0016740">
    <property type="term" value="F:transferase activity"/>
    <property type="evidence" value="ECO:0007669"/>
    <property type="project" value="UniProtKB-KW"/>
</dbReference>
<evidence type="ECO:0000256" key="3">
    <source>
        <dbReference type="ARBA" id="ARBA00008226"/>
    </source>
</evidence>
<evidence type="ECO:0000256" key="5">
    <source>
        <dbReference type="ARBA" id="ARBA00012829"/>
    </source>
</evidence>
<comment type="subunit">
    <text evidence="4">Homodimer.</text>
</comment>
<evidence type="ECO:0000256" key="17">
    <source>
        <dbReference type="ARBA" id="ARBA00049523"/>
    </source>
</evidence>
<dbReference type="NCBIfam" id="TIGR00389">
    <property type="entry name" value="glyS_dimeric"/>
    <property type="match status" value="1"/>
</dbReference>
<keyword evidence="12" id="KW-0648">Protein biosynthesis</keyword>
<evidence type="ECO:0000256" key="11">
    <source>
        <dbReference type="ARBA" id="ARBA00022840"/>
    </source>
</evidence>
<dbReference type="InterPro" id="IPR036621">
    <property type="entry name" value="Anticodon-bd_dom_sf"/>
</dbReference>
<dbReference type="InterPro" id="IPR002315">
    <property type="entry name" value="tRNA-synt_gly"/>
</dbReference>
<dbReference type="InterPro" id="IPR002314">
    <property type="entry name" value="aa-tRNA-synt_IIb"/>
</dbReference>
<dbReference type="GO" id="GO:0070150">
    <property type="term" value="P:mitochondrial glycyl-tRNA aminoacylation"/>
    <property type="evidence" value="ECO:0007669"/>
    <property type="project" value="TreeGrafter"/>
</dbReference>
<dbReference type="SUPFAM" id="SSF55681">
    <property type="entry name" value="Class II aaRS and biotin synthetases"/>
    <property type="match status" value="1"/>
</dbReference>
<comment type="subcellular location">
    <subcellularLocation>
        <location evidence="1">Cell projection</location>
        <location evidence="1">Axon</location>
    </subcellularLocation>
    <subcellularLocation>
        <location evidence="2">Cytoplasm</location>
    </subcellularLocation>
</comment>
<dbReference type="Gene3D" id="3.30.930.10">
    <property type="entry name" value="Bira Bifunctional Protein, Domain 2"/>
    <property type="match status" value="1"/>
</dbReference>
<keyword evidence="7" id="KW-0963">Cytoplasm</keyword>
<evidence type="ECO:0000256" key="6">
    <source>
        <dbReference type="ARBA" id="ARBA00019404"/>
    </source>
</evidence>
<gene>
    <name evidence="19" type="ORF">CYY_002614</name>
</gene>
<dbReference type="GO" id="GO:0005739">
    <property type="term" value="C:mitochondrion"/>
    <property type="evidence" value="ECO:0007669"/>
    <property type="project" value="TreeGrafter"/>
</dbReference>
<dbReference type="OrthoDB" id="57698at2759"/>
<dbReference type="Pfam" id="PF00587">
    <property type="entry name" value="tRNA-synt_2b"/>
    <property type="match status" value="1"/>
</dbReference>
<keyword evidence="20" id="KW-1185">Reference proteome</keyword>
<keyword evidence="9" id="KW-0808">Transferase</keyword>
<dbReference type="CDD" id="cd00774">
    <property type="entry name" value="GlyRS-like_core"/>
    <property type="match status" value="1"/>
</dbReference>
<name>A0A8J4PZ30_9MYCE</name>
<dbReference type="PRINTS" id="PR01043">
    <property type="entry name" value="TRNASYNTHGLY"/>
</dbReference>
<dbReference type="AlphaFoldDB" id="A0A8J4PZ30"/>
<comment type="catalytic activity">
    <reaction evidence="16">
        <text>2 ATP + H(+) = P(1),P(4)-bis(5'-adenosyl) tetraphosphate + diphosphate</text>
        <dbReference type="Rhea" id="RHEA:34935"/>
        <dbReference type="ChEBI" id="CHEBI:15378"/>
        <dbReference type="ChEBI" id="CHEBI:30616"/>
        <dbReference type="ChEBI" id="CHEBI:33019"/>
        <dbReference type="ChEBI" id="CHEBI:58141"/>
    </reaction>
    <physiologicalReaction direction="left-to-right" evidence="16">
        <dbReference type="Rhea" id="RHEA:34936"/>
    </physiologicalReaction>
</comment>
<dbReference type="FunFam" id="3.40.50.800:FF:000004">
    <property type="entry name" value="Glycine--tRNA ligase 2"/>
    <property type="match status" value="1"/>
</dbReference>
<comment type="similarity">
    <text evidence="3">Belongs to the class-II aminoacyl-tRNA synthetase family.</text>
</comment>
<dbReference type="Gene3D" id="3.30.40.230">
    <property type="match status" value="1"/>
</dbReference>
<evidence type="ECO:0000256" key="10">
    <source>
        <dbReference type="ARBA" id="ARBA00022741"/>
    </source>
</evidence>
<dbReference type="InterPro" id="IPR045864">
    <property type="entry name" value="aa-tRNA-synth_II/BPL/LPL"/>
</dbReference>
<keyword evidence="8" id="KW-0436">Ligase</keyword>
<dbReference type="PANTHER" id="PTHR10745">
    <property type="entry name" value="GLYCYL-TRNA SYNTHETASE/DNA POLYMERASE SUBUNIT GAMMA-2"/>
    <property type="match status" value="1"/>
</dbReference>
<reference evidence="19" key="1">
    <citation type="submission" date="2020-01" db="EMBL/GenBank/DDBJ databases">
        <title>Development of genomics and gene disruption for Polysphondylium violaceum indicates a role for the polyketide synthase stlB in stalk morphogenesis.</title>
        <authorList>
            <person name="Narita B."/>
            <person name="Kawabe Y."/>
            <person name="Kin K."/>
            <person name="Saito T."/>
            <person name="Gibbs R."/>
            <person name="Kuspa A."/>
            <person name="Muzny D."/>
            <person name="Queller D."/>
            <person name="Richards S."/>
            <person name="Strassman J."/>
            <person name="Sucgang R."/>
            <person name="Worley K."/>
            <person name="Schaap P."/>
        </authorList>
    </citation>
    <scope>NUCLEOTIDE SEQUENCE</scope>
    <source>
        <strain evidence="19">QSvi11</strain>
    </source>
</reference>
<dbReference type="InterPro" id="IPR033731">
    <property type="entry name" value="GlyRS-like_core"/>
</dbReference>
<evidence type="ECO:0000313" key="20">
    <source>
        <dbReference type="Proteomes" id="UP000695562"/>
    </source>
</evidence>
<dbReference type="EMBL" id="AJWJ01000073">
    <property type="protein sequence ID" value="KAF2076100.1"/>
    <property type="molecule type" value="Genomic_DNA"/>
</dbReference>
<evidence type="ECO:0000256" key="13">
    <source>
        <dbReference type="ARBA" id="ARBA00023146"/>
    </source>
</evidence>
<dbReference type="FunFam" id="3.30.720.200:FF:000001">
    <property type="entry name" value="Glycine--tRNA ligase 2"/>
    <property type="match status" value="1"/>
</dbReference>
<dbReference type="FunFam" id="3.30.930.10:FF:000010">
    <property type="entry name" value="Glycyl-tRNA synthetase 1"/>
    <property type="match status" value="1"/>
</dbReference>
<comment type="caution">
    <text evidence="19">The sequence shown here is derived from an EMBL/GenBank/DDBJ whole genome shotgun (WGS) entry which is preliminary data.</text>
</comment>
<comment type="catalytic activity">
    <reaction evidence="17">
        <text>tRNA(Gly) + glycine + ATP = glycyl-tRNA(Gly) + AMP + diphosphate</text>
        <dbReference type="Rhea" id="RHEA:16013"/>
        <dbReference type="Rhea" id="RHEA-COMP:9664"/>
        <dbReference type="Rhea" id="RHEA-COMP:9683"/>
        <dbReference type="ChEBI" id="CHEBI:30616"/>
        <dbReference type="ChEBI" id="CHEBI:33019"/>
        <dbReference type="ChEBI" id="CHEBI:57305"/>
        <dbReference type="ChEBI" id="CHEBI:78442"/>
        <dbReference type="ChEBI" id="CHEBI:78522"/>
        <dbReference type="ChEBI" id="CHEBI:456215"/>
        <dbReference type="EC" id="6.1.1.14"/>
    </reaction>
    <physiologicalReaction direction="left-to-right" evidence="17">
        <dbReference type="Rhea" id="RHEA:16014"/>
    </physiologicalReaction>
</comment>
<keyword evidence="14" id="KW-0966">Cell projection</keyword>
<dbReference type="EC" id="6.1.1.14" evidence="5"/>
<keyword evidence="11" id="KW-0067">ATP-binding</keyword>
<evidence type="ECO:0000256" key="4">
    <source>
        <dbReference type="ARBA" id="ARBA00011738"/>
    </source>
</evidence>
<evidence type="ECO:0000256" key="12">
    <source>
        <dbReference type="ARBA" id="ARBA00022917"/>
    </source>
</evidence>
<dbReference type="GO" id="GO:0005524">
    <property type="term" value="F:ATP binding"/>
    <property type="evidence" value="ECO:0007669"/>
    <property type="project" value="UniProtKB-KW"/>
</dbReference>
<dbReference type="SUPFAM" id="SSF52954">
    <property type="entry name" value="Class II aaRS ABD-related"/>
    <property type="match status" value="1"/>
</dbReference>
<organism evidence="19 20">
    <name type="scientific">Polysphondylium violaceum</name>
    <dbReference type="NCBI Taxonomy" id="133409"/>
    <lineage>
        <taxon>Eukaryota</taxon>
        <taxon>Amoebozoa</taxon>
        <taxon>Evosea</taxon>
        <taxon>Eumycetozoa</taxon>
        <taxon>Dictyostelia</taxon>
        <taxon>Dictyosteliales</taxon>
        <taxon>Dictyosteliaceae</taxon>
        <taxon>Polysphondylium</taxon>
    </lineage>
</organism>
<dbReference type="Pfam" id="PF03129">
    <property type="entry name" value="HGTP_anticodon"/>
    <property type="match status" value="1"/>
</dbReference>
<dbReference type="InterPro" id="IPR027031">
    <property type="entry name" value="Gly-tRNA_synthase/POLG2"/>
</dbReference>
<dbReference type="PANTHER" id="PTHR10745:SF0">
    <property type="entry name" value="GLYCINE--TRNA LIGASE"/>
    <property type="match status" value="1"/>
</dbReference>
<sequence>MIFRNSLLSSASVINKVKLQRVVVSTTTPALASTPLIRRCLFSTTNNNTINTTNTINNNTTSTTLISKLKHQLVDSINSNNMEASTFSRSGLEDLLKRRFFYIQSFQIYRGVAGLYDYGPPGCAVKSNLINFWRQHFVLSEDMLEVDCSALTPEVVLEASGHVAKFSDFMVKDELTKAYYRADHLLEGHVEKMLEDPKLTPEKIAELKHVLTKAGDYPIEELKAALTKYNVKAPETNNAISEPYPFNLMFKTQIGPSGHSVGYLRPETAQGIFVNFRRLLDFNGGKLPFAAAQIGNAYRNEIAPRSGLLRVREFTMAEIEHFVNPEDKTHPNFAEIADIKTNLLSAAAQDTTKEIEVTTFGEAVAKGLINNQTLAYFMARTQQFLHTVGIKPARLRFRQHQSNEMAHYASDCWDAEIHTSYGWVECVGHADRSCYDLTVHSKCSGTSLTVFEEFKEGPKMVDSIDVNMNKGLMGKTFKKEAKAPMDYLAALADKVDEALAIQQQLTEKGVYTLTIDGVAFNVTKEMVTLTKTQKKVAGVTYSPHVIEPSFGLGRIIYAILEHAYWVRGGDEQRGVLSLAPIIAPVKCSVLPLTTSEKLAPFVSKIIKILKEAGISNKVDDTGNAIGRKYARTDEIGIPFGITIDFTTPEDQTVTLRERDTTKQVRIPIADLAETLKKLCDNTTTWDVVSTTYPIYDSNSE</sequence>
<evidence type="ECO:0000256" key="7">
    <source>
        <dbReference type="ARBA" id="ARBA00022490"/>
    </source>
</evidence>
<evidence type="ECO:0000256" key="2">
    <source>
        <dbReference type="ARBA" id="ARBA00004496"/>
    </source>
</evidence>
<dbReference type="PROSITE" id="PS50862">
    <property type="entry name" value="AA_TRNA_LIGASE_II"/>
    <property type="match status" value="1"/>
</dbReference>
<keyword evidence="10" id="KW-0547">Nucleotide-binding</keyword>
<dbReference type="GO" id="GO:0004820">
    <property type="term" value="F:glycine-tRNA ligase activity"/>
    <property type="evidence" value="ECO:0007669"/>
    <property type="project" value="UniProtKB-EC"/>
</dbReference>
<dbReference type="Proteomes" id="UP000695562">
    <property type="component" value="Unassembled WGS sequence"/>
</dbReference>
<evidence type="ECO:0000256" key="16">
    <source>
        <dbReference type="ARBA" id="ARBA00048436"/>
    </source>
</evidence>
<evidence type="ECO:0000256" key="1">
    <source>
        <dbReference type="ARBA" id="ARBA00004489"/>
    </source>
</evidence>
<keyword evidence="13" id="KW-0030">Aminoacyl-tRNA synthetase</keyword>
<evidence type="ECO:0000256" key="14">
    <source>
        <dbReference type="ARBA" id="ARBA00023273"/>
    </source>
</evidence>
<dbReference type="FunFam" id="3.30.930.10:FF:000158">
    <property type="entry name" value="Glycyl-tRNA synthetase"/>
    <property type="match status" value="1"/>
</dbReference>
<dbReference type="FunFam" id="3.30.40.230:FF:000001">
    <property type="entry name" value="Glycine--tRNA ligase"/>
    <property type="match status" value="1"/>
</dbReference>
<proteinExistence type="inferred from homology"/>
<evidence type="ECO:0000259" key="18">
    <source>
        <dbReference type="PROSITE" id="PS50862"/>
    </source>
</evidence>
<evidence type="ECO:0000313" key="19">
    <source>
        <dbReference type="EMBL" id="KAF2076100.1"/>
    </source>
</evidence>
<feature type="domain" description="Aminoacyl-transfer RNA synthetases class-II family profile" evidence="18">
    <location>
        <begin position="263"/>
        <end position="580"/>
    </location>
</feature>
<dbReference type="Gene3D" id="3.40.50.800">
    <property type="entry name" value="Anticodon-binding domain"/>
    <property type="match status" value="1"/>
</dbReference>